<feature type="coiled-coil region" evidence="8">
    <location>
        <begin position="422"/>
        <end position="449"/>
    </location>
</feature>
<evidence type="ECO:0000256" key="2">
    <source>
        <dbReference type="ARBA" id="ARBA00022490"/>
    </source>
</evidence>
<feature type="domain" description="Aminoacyl-tRNA synthetase class II (D/K/N)" evidence="10">
    <location>
        <begin position="1"/>
        <end position="116"/>
    </location>
</feature>
<feature type="domain" description="Aminoacyl-tRNA synthetase class II (D/K/N)" evidence="10">
    <location>
        <begin position="234"/>
        <end position="270"/>
    </location>
</feature>
<feature type="region of interest" description="Disordered" evidence="9">
    <location>
        <begin position="279"/>
        <end position="304"/>
    </location>
</feature>
<evidence type="ECO:0000256" key="3">
    <source>
        <dbReference type="ARBA" id="ARBA00022598"/>
    </source>
</evidence>
<name>A0A7R9DIS9_TIMPO</name>
<dbReference type="GO" id="GO:0004816">
    <property type="term" value="F:asparagine-tRNA ligase activity"/>
    <property type="evidence" value="ECO:0007669"/>
    <property type="project" value="TreeGrafter"/>
</dbReference>
<gene>
    <name evidence="11" type="ORF">TPSB3V08_LOCUS9588</name>
</gene>
<dbReference type="Pfam" id="PF00152">
    <property type="entry name" value="tRNA-synt_2"/>
    <property type="match status" value="2"/>
</dbReference>
<keyword evidence="2" id="KW-0963">Cytoplasm</keyword>
<evidence type="ECO:0000256" key="7">
    <source>
        <dbReference type="ARBA" id="ARBA00023146"/>
    </source>
</evidence>
<evidence type="ECO:0000259" key="10">
    <source>
        <dbReference type="Pfam" id="PF00152"/>
    </source>
</evidence>
<dbReference type="PANTHER" id="PTHR22594">
    <property type="entry name" value="ASPARTYL/LYSYL-TRNA SYNTHETASE"/>
    <property type="match status" value="1"/>
</dbReference>
<feature type="compositionally biased region" description="Low complexity" evidence="9">
    <location>
        <begin position="334"/>
        <end position="347"/>
    </location>
</feature>
<dbReference type="GO" id="GO:0005737">
    <property type="term" value="C:cytoplasm"/>
    <property type="evidence" value="ECO:0007669"/>
    <property type="project" value="UniProtKB-SubCell"/>
</dbReference>
<feature type="compositionally biased region" description="Basic and acidic residues" evidence="9">
    <location>
        <begin position="279"/>
        <end position="288"/>
    </location>
</feature>
<sequence length="482" mass="54976">MDYKDAIKFMKENNITKDDGTFYEFGEDIPEMPERRMTDLINKPIMLCRFPVPIKSFYMSKCPEDTAVTESVDVLLPGVGEIVGGSMRIWDYEELLEGYKREGIDPAPYYWYTDQLIIIIIFIHSFKSAVKFGKRTPSTSFLSLFYLPYSRPPFYLPYSRPSFYLPYSRPPFYLPYSRPPFYLPYSRPPFYLPVLSPTILPPVLSSTVLPPVLSSTVLPPVLSSTVLPPVLSSTRKYGTCPHGGYGLGLERFLCWLLNRYHIREVCLYPRFLERVCEHGEPPAKKGRSESSLLEHCGETKENEGQESLLVETDAGHDVEQQDLDTNDSPPSSPFPSSSSSSSSLTSSSPSSSLSTLFPLLSSPSLDSCPQTDDECSTSSSEDCEKQGLYRDWSHCACTPRASRETRRRMKLDCLRASLLDLKRKNAIERRALEMELKRLQCEQYRLNRESECDKVRLAEAKARLQMSVYQQQSLSPRDKVED</sequence>
<dbReference type="GO" id="GO:0006421">
    <property type="term" value="P:asparaginyl-tRNA aminoacylation"/>
    <property type="evidence" value="ECO:0007669"/>
    <property type="project" value="TreeGrafter"/>
</dbReference>
<dbReference type="EMBL" id="OD007753">
    <property type="protein sequence ID" value="CAD7414313.1"/>
    <property type="molecule type" value="Genomic_DNA"/>
</dbReference>
<comment type="subcellular location">
    <subcellularLocation>
        <location evidence="1">Cytoplasm</location>
    </subcellularLocation>
</comment>
<evidence type="ECO:0000256" key="1">
    <source>
        <dbReference type="ARBA" id="ARBA00004496"/>
    </source>
</evidence>
<evidence type="ECO:0000256" key="5">
    <source>
        <dbReference type="ARBA" id="ARBA00022840"/>
    </source>
</evidence>
<feature type="region of interest" description="Disordered" evidence="9">
    <location>
        <begin position="320"/>
        <end position="347"/>
    </location>
</feature>
<dbReference type="AlphaFoldDB" id="A0A7R9DIS9"/>
<organism evidence="11">
    <name type="scientific">Timema poppense</name>
    <name type="common">Walking stick</name>
    <dbReference type="NCBI Taxonomy" id="170557"/>
    <lineage>
        <taxon>Eukaryota</taxon>
        <taxon>Metazoa</taxon>
        <taxon>Ecdysozoa</taxon>
        <taxon>Arthropoda</taxon>
        <taxon>Hexapoda</taxon>
        <taxon>Insecta</taxon>
        <taxon>Pterygota</taxon>
        <taxon>Neoptera</taxon>
        <taxon>Polyneoptera</taxon>
        <taxon>Phasmatodea</taxon>
        <taxon>Timematodea</taxon>
        <taxon>Timematoidea</taxon>
        <taxon>Timematidae</taxon>
        <taxon>Timema</taxon>
    </lineage>
</organism>
<dbReference type="PANTHER" id="PTHR22594:SF16">
    <property type="entry name" value="ASPARAGINE--TRNA LIGASE, CYTOPLASMIC"/>
    <property type="match status" value="1"/>
</dbReference>
<protein>
    <recommendedName>
        <fullName evidence="10">Aminoacyl-tRNA synthetase class II (D/K/N) domain-containing protein</fullName>
    </recommendedName>
</protein>
<proteinExistence type="predicted"/>
<keyword evidence="7" id="KW-0030">Aminoacyl-tRNA synthetase</keyword>
<keyword evidence="4" id="KW-0547">Nucleotide-binding</keyword>
<evidence type="ECO:0000256" key="6">
    <source>
        <dbReference type="ARBA" id="ARBA00022917"/>
    </source>
</evidence>
<dbReference type="InterPro" id="IPR004364">
    <property type="entry name" value="Aa-tRNA-synt_II"/>
</dbReference>
<keyword evidence="8" id="KW-0175">Coiled coil</keyword>
<dbReference type="SUPFAM" id="SSF55681">
    <property type="entry name" value="Class II aaRS and biotin synthetases"/>
    <property type="match status" value="2"/>
</dbReference>
<dbReference type="InterPro" id="IPR045864">
    <property type="entry name" value="aa-tRNA-synth_II/BPL/LPL"/>
</dbReference>
<accession>A0A7R9DIS9</accession>
<evidence type="ECO:0000256" key="4">
    <source>
        <dbReference type="ARBA" id="ARBA00022741"/>
    </source>
</evidence>
<keyword evidence="3" id="KW-0436">Ligase</keyword>
<keyword evidence="5" id="KW-0067">ATP-binding</keyword>
<evidence type="ECO:0000256" key="9">
    <source>
        <dbReference type="SAM" id="MobiDB-lite"/>
    </source>
</evidence>
<evidence type="ECO:0000256" key="8">
    <source>
        <dbReference type="SAM" id="Coils"/>
    </source>
</evidence>
<dbReference type="Gene3D" id="3.30.930.10">
    <property type="entry name" value="Bira Bifunctional Protein, Domain 2"/>
    <property type="match status" value="2"/>
</dbReference>
<dbReference type="GO" id="GO:0005524">
    <property type="term" value="F:ATP binding"/>
    <property type="evidence" value="ECO:0007669"/>
    <property type="project" value="UniProtKB-KW"/>
</dbReference>
<keyword evidence="6" id="KW-0648">Protein biosynthesis</keyword>
<evidence type="ECO:0000313" key="11">
    <source>
        <dbReference type="EMBL" id="CAD7414313.1"/>
    </source>
</evidence>
<reference evidence="11" key="1">
    <citation type="submission" date="2020-11" db="EMBL/GenBank/DDBJ databases">
        <authorList>
            <person name="Tran Van P."/>
        </authorList>
    </citation>
    <scope>NUCLEOTIDE SEQUENCE</scope>
</reference>